<dbReference type="SUPFAM" id="SSF89623">
    <property type="entry name" value="Ribose/Galactose isomerase RpiB/AlsB"/>
    <property type="match status" value="1"/>
</dbReference>
<sequence length="226" mass="24945">MIIKSKGRGRMKIAVIQASTQISKNELIFEETKRAVARHGYEVLNFGVTVEESELSYIQVSLAVGLLLNSGAVDFVVTGCSSGVGMSIACNTLPNVISGYLPTPTDAFLFGRINNGNCASLPLGLNFGWAGELNLRFTLEKLFEEPFNTGYPEESAERKKRDAELFKAIKSFSHHGIVEILSQIDGAVINPVLQKQDLVEFLLRNGTNTDISNYLIEQTKHLNYDR</sequence>
<comment type="caution">
    <text evidence="2">The sequence shown here is derived from an EMBL/GenBank/DDBJ whole genome shotgun (WGS) entry which is preliminary data.</text>
</comment>
<organism evidence="2">
    <name type="scientific">Bacillus mycoides</name>
    <dbReference type="NCBI Taxonomy" id="1405"/>
    <lineage>
        <taxon>Bacteria</taxon>
        <taxon>Bacillati</taxon>
        <taxon>Bacillota</taxon>
        <taxon>Bacilli</taxon>
        <taxon>Bacillales</taxon>
        <taxon>Bacillaceae</taxon>
        <taxon>Bacillus</taxon>
        <taxon>Bacillus cereus group</taxon>
    </lineage>
</organism>
<reference evidence="2" key="1">
    <citation type="journal article" date="2012" name="Genome Res.">
        <title>Genomic characterization of the Bacillus cereus sensu lato species: Backdrop to the evolution of Bacillus anthracis.</title>
        <authorList>
            <person name="Zwick M.E."/>
            <person name="Joseph S.J."/>
            <person name="Didelot X."/>
            <person name="Chen P.E."/>
            <person name="Bishop-Lilly K.A."/>
            <person name="Stewart A.C."/>
            <person name="Willner K."/>
            <person name="Nolan N."/>
            <person name="Lentz S."/>
            <person name="Thomason M.K."/>
            <person name="Sozhamannan S."/>
            <person name="Mateczun A.J."/>
            <person name="Du L."/>
            <person name="Read T.D."/>
        </authorList>
    </citation>
    <scope>NUCLEOTIDE SEQUENCE [LARGE SCALE GENOMIC DNA]</scope>
    <source>
        <strain evidence="2">AH603</strain>
    </source>
</reference>
<dbReference type="Pfam" id="PF02502">
    <property type="entry name" value="LacAB_rpiB"/>
    <property type="match status" value="1"/>
</dbReference>
<dbReference type="HOGENOM" id="CLU_112772_0_0_9"/>
<dbReference type="PANTHER" id="PTHR30345">
    <property type="entry name" value="RIBOSE-5-PHOSPHATE ISOMERASE B"/>
    <property type="match status" value="1"/>
</dbReference>
<protein>
    <submittedName>
        <fullName evidence="2">Galactose-6-phosphate isomerase LacB subunit</fullName>
    </submittedName>
</protein>
<accession>C2Y2R9</accession>
<dbReference type="EMBL" id="ACMP01000152">
    <property type="protein sequence ID" value="EEL67789.1"/>
    <property type="molecule type" value="Genomic_DNA"/>
</dbReference>
<comment type="similarity">
    <text evidence="1">Belongs to the LacAB/RpiB family.</text>
</comment>
<dbReference type="GO" id="GO:0016861">
    <property type="term" value="F:intramolecular oxidoreductase activity, interconverting aldoses and ketoses"/>
    <property type="evidence" value="ECO:0007669"/>
    <property type="project" value="UniProtKB-ARBA"/>
</dbReference>
<dbReference type="NCBIfam" id="NF006753">
    <property type="entry name" value="PRK09273.1"/>
    <property type="match status" value="1"/>
</dbReference>
<name>C2Y2R9_BACMY</name>
<proteinExistence type="inferred from homology"/>
<dbReference type="PANTHER" id="PTHR30345:SF6">
    <property type="entry name" value="RIBOSE 5-PHOSPHATE ISOMERASE"/>
    <property type="match status" value="1"/>
</dbReference>
<dbReference type="InterPro" id="IPR003500">
    <property type="entry name" value="RpiB_LacA_LacB"/>
</dbReference>
<dbReference type="InterPro" id="IPR036569">
    <property type="entry name" value="RpiB_LacA_LacB_sf"/>
</dbReference>
<evidence type="ECO:0000256" key="1">
    <source>
        <dbReference type="ARBA" id="ARBA00008754"/>
    </source>
</evidence>
<dbReference type="Proteomes" id="UP000001753">
    <property type="component" value="Chromosome"/>
</dbReference>
<evidence type="ECO:0000313" key="2">
    <source>
        <dbReference type="EMBL" id="EEL67789.1"/>
    </source>
</evidence>
<gene>
    <name evidence="2" type="ORF">bcere0026_52660</name>
</gene>
<dbReference type="AlphaFoldDB" id="C2Y2R9"/>
<dbReference type="Gene3D" id="3.40.1400.10">
    <property type="entry name" value="Sugar-phosphate isomerase, RpiB/LacA/LacB"/>
    <property type="match status" value="1"/>
</dbReference>
<keyword evidence="2" id="KW-0413">Isomerase</keyword>
<dbReference type="GO" id="GO:0005975">
    <property type="term" value="P:carbohydrate metabolic process"/>
    <property type="evidence" value="ECO:0007669"/>
    <property type="project" value="InterPro"/>
</dbReference>